<organism evidence="2 3">
    <name type="scientific">Lentzea cavernae</name>
    <dbReference type="NCBI Taxonomy" id="2020703"/>
    <lineage>
        <taxon>Bacteria</taxon>
        <taxon>Bacillati</taxon>
        <taxon>Actinomycetota</taxon>
        <taxon>Actinomycetes</taxon>
        <taxon>Pseudonocardiales</taxon>
        <taxon>Pseudonocardiaceae</taxon>
        <taxon>Lentzea</taxon>
    </lineage>
</organism>
<reference evidence="3" key="1">
    <citation type="journal article" date="2019" name="Int. J. Syst. Evol. Microbiol.">
        <title>The Global Catalogue of Microorganisms (GCM) 10K type strain sequencing project: providing services to taxonomists for standard genome sequencing and annotation.</title>
        <authorList>
            <consortium name="The Broad Institute Genomics Platform"/>
            <consortium name="The Broad Institute Genome Sequencing Center for Infectious Disease"/>
            <person name="Wu L."/>
            <person name="Ma J."/>
        </authorList>
    </citation>
    <scope>NUCLEOTIDE SEQUENCE [LARGE SCALE GENOMIC DNA]</scope>
    <source>
        <strain evidence="3">CGMCC 4.7367</strain>
    </source>
</reference>
<proteinExistence type="predicted"/>
<sequence>MKIRLMGTSDELNAAIPLLGEVFEVLEVNGPYANRGASKLGRVYVEVAAPAPAGPVQAHAVRADRAEITSKHRQLKR</sequence>
<feature type="region of interest" description="Disordered" evidence="1">
    <location>
        <begin position="58"/>
        <end position="77"/>
    </location>
</feature>
<dbReference type="Proteomes" id="UP000605568">
    <property type="component" value="Unassembled WGS sequence"/>
</dbReference>
<evidence type="ECO:0000256" key="1">
    <source>
        <dbReference type="SAM" id="MobiDB-lite"/>
    </source>
</evidence>
<dbReference type="EMBL" id="BNAR01000018">
    <property type="protein sequence ID" value="GHH57620.1"/>
    <property type="molecule type" value="Genomic_DNA"/>
</dbReference>
<evidence type="ECO:0000313" key="2">
    <source>
        <dbReference type="EMBL" id="GHH57620.1"/>
    </source>
</evidence>
<comment type="caution">
    <text evidence="2">The sequence shown here is derived from an EMBL/GenBank/DDBJ whole genome shotgun (WGS) entry which is preliminary data.</text>
</comment>
<accession>A0ABQ3MSA3</accession>
<name>A0ABQ3MSA3_9PSEU</name>
<evidence type="ECO:0000313" key="3">
    <source>
        <dbReference type="Proteomes" id="UP000605568"/>
    </source>
</evidence>
<gene>
    <name evidence="2" type="ORF">GCM10017774_77440</name>
</gene>
<protein>
    <submittedName>
        <fullName evidence="2">Uncharacterized protein</fullName>
    </submittedName>
</protein>
<dbReference type="RefSeq" id="WP_191304382.1">
    <property type="nucleotide sequence ID" value="NZ_BNAR01000018.1"/>
</dbReference>
<feature type="compositionally biased region" description="Basic and acidic residues" evidence="1">
    <location>
        <begin position="61"/>
        <end position="70"/>
    </location>
</feature>
<keyword evidence="3" id="KW-1185">Reference proteome</keyword>